<feature type="domain" description="Ig-like" evidence="9">
    <location>
        <begin position="2"/>
        <end position="102"/>
    </location>
</feature>
<dbReference type="PANTHER" id="PTHR46841">
    <property type="entry name" value="OX-2 MEMBRANE GLYCOPROTEIN"/>
    <property type="match status" value="1"/>
</dbReference>
<dbReference type="GO" id="GO:0043025">
    <property type="term" value="C:neuronal cell body"/>
    <property type="evidence" value="ECO:0007669"/>
    <property type="project" value="TreeGrafter"/>
</dbReference>
<dbReference type="Ensembl" id="ENSKMAT00000018059.1">
    <property type="protein sequence ID" value="ENSKMAP00000017810.1"/>
    <property type="gene ID" value="ENSKMAG00000013270.1"/>
</dbReference>
<dbReference type="InterPro" id="IPR036179">
    <property type="entry name" value="Ig-like_dom_sf"/>
</dbReference>
<sequence length="132" mass="14647">VPAPLYLACAAVTIQTEQTVLAAVGGQASLTCQLSEHKEVIQVTWQKILPDGEKNLATYTKHFGQRVSPDLKMKMDFQYKELQNCSVVIRKVTEQDEGCYRCLFNTFPEGAVIGRTCLRLYGKNSSNTSTAL</sequence>
<dbReference type="GeneTree" id="ENSGT00530000063970"/>
<keyword evidence="7" id="KW-0325">Glycoprotein</keyword>
<comment type="subcellular location">
    <subcellularLocation>
        <location evidence="1">Membrane</location>
        <topology evidence="1">Single-pass membrane protein</topology>
    </subcellularLocation>
</comment>
<keyword evidence="3" id="KW-0732">Signal</keyword>
<keyword evidence="11" id="KW-1185">Reference proteome</keyword>
<keyword evidence="5" id="KW-0472">Membrane</keyword>
<evidence type="ECO:0000259" key="9">
    <source>
        <dbReference type="PROSITE" id="PS50835"/>
    </source>
</evidence>
<dbReference type="GO" id="GO:0009986">
    <property type="term" value="C:cell surface"/>
    <property type="evidence" value="ECO:0007669"/>
    <property type="project" value="TreeGrafter"/>
</dbReference>
<dbReference type="OMA" id="VTWQTTS"/>
<dbReference type="InterPro" id="IPR013106">
    <property type="entry name" value="Ig_V-set"/>
</dbReference>
<name>A0A3Q3AN95_KRYMA</name>
<evidence type="ECO:0000256" key="3">
    <source>
        <dbReference type="ARBA" id="ARBA00022729"/>
    </source>
</evidence>
<dbReference type="Pfam" id="PF07686">
    <property type="entry name" value="V-set"/>
    <property type="match status" value="1"/>
</dbReference>
<evidence type="ECO:0000256" key="7">
    <source>
        <dbReference type="ARBA" id="ARBA00023180"/>
    </source>
</evidence>
<protein>
    <recommendedName>
        <fullName evidence="9">Ig-like domain-containing protein</fullName>
    </recommendedName>
</protein>
<dbReference type="InterPro" id="IPR013783">
    <property type="entry name" value="Ig-like_fold"/>
</dbReference>
<organism evidence="10 11">
    <name type="scientific">Kryptolebias marmoratus</name>
    <name type="common">Mangrove killifish</name>
    <name type="synonym">Rivulus marmoratus</name>
    <dbReference type="NCBI Taxonomy" id="37003"/>
    <lineage>
        <taxon>Eukaryota</taxon>
        <taxon>Metazoa</taxon>
        <taxon>Chordata</taxon>
        <taxon>Craniata</taxon>
        <taxon>Vertebrata</taxon>
        <taxon>Euteleostomi</taxon>
        <taxon>Actinopterygii</taxon>
        <taxon>Neopterygii</taxon>
        <taxon>Teleostei</taxon>
        <taxon>Neoteleostei</taxon>
        <taxon>Acanthomorphata</taxon>
        <taxon>Ovalentaria</taxon>
        <taxon>Atherinomorphae</taxon>
        <taxon>Cyprinodontiformes</taxon>
        <taxon>Rivulidae</taxon>
        <taxon>Kryptolebias</taxon>
    </lineage>
</organism>
<evidence type="ECO:0000256" key="4">
    <source>
        <dbReference type="ARBA" id="ARBA00022989"/>
    </source>
</evidence>
<accession>A0A3Q3AN95</accession>
<keyword evidence="6" id="KW-1015">Disulfide bond</keyword>
<keyword evidence="2" id="KW-0812">Transmembrane</keyword>
<evidence type="ECO:0000256" key="6">
    <source>
        <dbReference type="ARBA" id="ARBA00023157"/>
    </source>
</evidence>
<evidence type="ECO:0000313" key="11">
    <source>
        <dbReference type="Proteomes" id="UP000264800"/>
    </source>
</evidence>
<dbReference type="GO" id="GO:0098632">
    <property type="term" value="F:cell-cell adhesion mediator activity"/>
    <property type="evidence" value="ECO:0007669"/>
    <property type="project" value="InterPro"/>
</dbReference>
<dbReference type="Proteomes" id="UP000264800">
    <property type="component" value="Unplaced"/>
</dbReference>
<dbReference type="InterPro" id="IPR007110">
    <property type="entry name" value="Ig-like_dom"/>
</dbReference>
<dbReference type="GO" id="GO:0034113">
    <property type="term" value="P:heterotypic cell-cell adhesion"/>
    <property type="evidence" value="ECO:0007669"/>
    <property type="project" value="TreeGrafter"/>
</dbReference>
<dbReference type="PANTHER" id="PTHR46841:SF7">
    <property type="entry name" value="IG-LIKE DOMAIN-CONTAINING PROTEIN"/>
    <property type="match status" value="1"/>
</dbReference>
<evidence type="ECO:0000256" key="5">
    <source>
        <dbReference type="ARBA" id="ARBA00023136"/>
    </source>
</evidence>
<dbReference type="InterPro" id="IPR047164">
    <property type="entry name" value="OX2G-like"/>
</dbReference>
<dbReference type="GO" id="GO:0016020">
    <property type="term" value="C:membrane"/>
    <property type="evidence" value="ECO:0007669"/>
    <property type="project" value="UniProtKB-SubCell"/>
</dbReference>
<reference evidence="10" key="2">
    <citation type="submission" date="2025-09" db="UniProtKB">
        <authorList>
            <consortium name="Ensembl"/>
        </authorList>
    </citation>
    <scope>IDENTIFICATION</scope>
</reference>
<dbReference type="SMART" id="SM00409">
    <property type="entry name" value="IG"/>
    <property type="match status" value="1"/>
</dbReference>
<dbReference type="Gene3D" id="2.60.40.10">
    <property type="entry name" value="Immunoglobulins"/>
    <property type="match status" value="1"/>
</dbReference>
<evidence type="ECO:0000256" key="8">
    <source>
        <dbReference type="ARBA" id="ARBA00023319"/>
    </source>
</evidence>
<evidence type="ECO:0000256" key="1">
    <source>
        <dbReference type="ARBA" id="ARBA00004167"/>
    </source>
</evidence>
<dbReference type="PROSITE" id="PS50835">
    <property type="entry name" value="IG_LIKE"/>
    <property type="match status" value="1"/>
</dbReference>
<dbReference type="GO" id="GO:0030424">
    <property type="term" value="C:axon"/>
    <property type="evidence" value="ECO:0007669"/>
    <property type="project" value="TreeGrafter"/>
</dbReference>
<dbReference type="InterPro" id="IPR003599">
    <property type="entry name" value="Ig_sub"/>
</dbReference>
<dbReference type="AlphaFoldDB" id="A0A3Q3AN95"/>
<dbReference type="SUPFAM" id="SSF48726">
    <property type="entry name" value="Immunoglobulin"/>
    <property type="match status" value="1"/>
</dbReference>
<evidence type="ECO:0000313" key="10">
    <source>
        <dbReference type="Ensembl" id="ENSKMAP00000017810.1"/>
    </source>
</evidence>
<keyword evidence="8" id="KW-0393">Immunoglobulin domain</keyword>
<evidence type="ECO:0000256" key="2">
    <source>
        <dbReference type="ARBA" id="ARBA00022692"/>
    </source>
</evidence>
<dbReference type="GO" id="GO:0150079">
    <property type="term" value="P:negative regulation of neuroinflammatory response"/>
    <property type="evidence" value="ECO:0007669"/>
    <property type="project" value="TreeGrafter"/>
</dbReference>
<reference evidence="10" key="1">
    <citation type="submission" date="2025-08" db="UniProtKB">
        <authorList>
            <consortium name="Ensembl"/>
        </authorList>
    </citation>
    <scope>IDENTIFICATION</scope>
</reference>
<proteinExistence type="predicted"/>
<keyword evidence="4" id="KW-1133">Transmembrane helix</keyword>